<dbReference type="Pfam" id="PF01613">
    <property type="entry name" value="Flavin_Reduct"/>
    <property type="match status" value="1"/>
</dbReference>
<sequence length="233" mass="26189">MDFDFSELTKQERYKLLVSFIVPRPIALVTTVDADGVSNAGPMSFFNVFGDEPPILILGIQHRPDGRFKDTTRNIHDSGEFVVNLVNERIAPHMITTSLDFAPEEDEASAAGLTLVPSRHLRARRIQEAPVALECRKTESLEYPNRSVIVGEVLHMHVQDEYIDPATLRVRPEAYHPLARLHADAYFYAETQFELPRPSLEEWRATQETVAEHGVTAACATPVTSHDIDQTVD</sequence>
<reference evidence="6 7" key="1">
    <citation type="journal article" date="2007" name="Int. J. Syst. Evol. Microbiol.">
        <title>Halomonas saccharevitans sp. nov., Halomonas arcis sp. nov. and Halomonas subterranea sp. nov., halophilic bacteria isolated from hypersaline environments of China.</title>
        <authorList>
            <person name="Xu X.W."/>
            <person name="Wu Y.H."/>
            <person name="Zhou Z."/>
            <person name="Wang C.S."/>
            <person name="Zhou Y.G."/>
            <person name="Zhang H.B."/>
            <person name="Wang Y."/>
            <person name="Wu M."/>
        </authorList>
    </citation>
    <scope>NUCLEOTIDE SEQUENCE [LARGE SCALE GENOMIC DNA]</scope>
    <source>
        <strain evidence="6 7">TBZ3</strain>
    </source>
</reference>
<dbReference type="GO" id="GO:0010181">
    <property type="term" value="F:FMN binding"/>
    <property type="evidence" value="ECO:0007669"/>
    <property type="project" value="InterPro"/>
</dbReference>
<feature type="domain" description="Flavin reductase like" evidence="5">
    <location>
        <begin position="19"/>
        <end position="177"/>
    </location>
</feature>
<dbReference type="SUPFAM" id="SSF50475">
    <property type="entry name" value="FMN-binding split barrel"/>
    <property type="match status" value="1"/>
</dbReference>
<dbReference type="Proteomes" id="UP000306973">
    <property type="component" value="Unassembled WGS sequence"/>
</dbReference>
<protein>
    <submittedName>
        <fullName evidence="6">Flavin reductase family protein</fullName>
    </submittedName>
</protein>
<keyword evidence="3" id="KW-0288">FMN</keyword>
<comment type="cofactor">
    <cofactor evidence="1">
        <name>FMN</name>
        <dbReference type="ChEBI" id="CHEBI:58210"/>
    </cofactor>
</comment>
<accession>A0A5R8MEA7</accession>
<evidence type="ECO:0000256" key="3">
    <source>
        <dbReference type="ARBA" id="ARBA00022643"/>
    </source>
</evidence>
<evidence type="ECO:0000256" key="4">
    <source>
        <dbReference type="ARBA" id="ARBA00038054"/>
    </source>
</evidence>
<dbReference type="PANTHER" id="PTHR33798">
    <property type="entry name" value="FLAVOPROTEIN OXYGENASE"/>
    <property type="match status" value="1"/>
</dbReference>
<organism evidence="6 7">
    <name type="scientific">Halomonas urmiana</name>
    <dbReference type="NCBI Taxonomy" id="490901"/>
    <lineage>
        <taxon>Bacteria</taxon>
        <taxon>Pseudomonadati</taxon>
        <taxon>Pseudomonadota</taxon>
        <taxon>Gammaproteobacteria</taxon>
        <taxon>Oceanospirillales</taxon>
        <taxon>Halomonadaceae</taxon>
        <taxon>Halomonas</taxon>
    </lineage>
</organism>
<dbReference type="EMBL" id="VBUI01000021">
    <property type="protein sequence ID" value="TLF48159.1"/>
    <property type="molecule type" value="Genomic_DNA"/>
</dbReference>
<gene>
    <name evidence="6" type="ORF">FEI13_13655</name>
</gene>
<keyword evidence="2" id="KW-0285">Flavoprotein</keyword>
<proteinExistence type="inferred from homology"/>
<dbReference type="InterPro" id="IPR002563">
    <property type="entry name" value="Flavin_Rdtase-like_dom"/>
</dbReference>
<name>A0A5R8MEA7_9GAMM</name>
<evidence type="ECO:0000256" key="1">
    <source>
        <dbReference type="ARBA" id="ARBA00001917"/>
    </source>
</evidence>
<keyword evidence="7" id="KW-1185">Reference proteome</keyword>
<dbReference type="InterPro" id="IPR012349">
    <property type="entry name" value="Split_barrel_FMN-bd"/>
</dbReference>
<evidence type="ECO:0000313" key="6">
    <source>
        <dbReference type="EMBL" id="TLF48159.1"/>
    </source>
</evidence>
<comment type="caution">
    <text evidence="6">The sequence shown here is derived from an EMBL/GenBank/DDBJ whole genome shotgun (WGS) entry which is preliminary data.</text>
</comment>
<dbReference type="RefSeq" id="WP_138182072.1">
    <property type="nucleotide sequence ID" value="NZ_VBUI01000021.1"/>
</dbReference>
<comment type="similarity">
    <text evidence="4">Belongs to the flavoredoxin family.</text>
</comment>
<evidence type="ECO:0000313" key="7">
    <source>
        <dbReference type="Proteomes" id="UP000306973"/>
    </source>
</evidence>
<dbReference type="OrthoDB" id="9794638at2"/>
<evidence type="ECO:0000256" key="2">
    <source>
        <dbReference type="ARBA" id="ARBA00022630"/>
    </source>
</evidence>
<dbReference type="Gene3D" id="2.30.110.10">
    <property type="entry name" value="Electron Transport, Fmn-binding Protein, Chain A"/>
    <property type="match status" value="1"/>
</dbReference>
<evidence type="ECO:0000259" key="5">
    <source>
        <dbReference type="SMART" id="SM00903"/>
    </source>
</evidence>
<dbReference type="AlphaFoldDB" id="A0A5R8MEA7"/>
<dbReference type="PANTHER" id="PTHR33798:SF5">
    <property type="entry name" value="FLAVIN REDUCTASE LIKE DOMAIN-CONTAINING PROTEIN"/>
    <property type="match status" value="1"/>
</dbReference>
<dbReference type="GO" id="GO:0016646">
    <property type="term" value="F:oxidoreductase activity, acting on the CH-NH group of donors, NAD or NADP as acceptor"/>
    <property type="evidence" value="ECO:0007669"/>
    <property type="project" value="UniProtKB-ARBA"/>
</dbReference>
<dbReference type="SMART" id="SM00903">
    <property type="entry name" value="Flavin_Reduct"/>
    <property type="match status" value="1"/>
</dbReference>